<dbReference type="InterPro" id="IPR034660">
    <property type="entry name" value="DinB/YfiT-like"/>
</dbReference>
<keyword evidence="2 3" id="KW-0479">Metal-binding</keyword>
<dbReference type="Pfam" id="PF05163">
    <property type="entry name" value="DinB"/>
    <property type="match status" value="1"/>
</dbReference>
<evidence type="ECO:0000256" key="2">
    <source>
        <dbReference type="ARBA" id="ARBA00022723"/>
    </source>
</evidence>
<gene>
    <name evidence="4" type="ORF">B0I26_101120</name>
</gene>
<evidence type="ECO:0000256" key="3">
    <source>
        <dbReference type="PIRSR" id="PIRSR607837-1"/>
    </source>
</evidence>
<protein>
    <submittedName>
        <fullName evidence="4">Putative damage-inducible protein DinB</fullName>
    </submittedName>
</protein>
<dbReference type="RefSeq" id="WP_181502654.1">
    <property type="nucleotide sequence ID" value="NZ_QLMH01000001.1"/>
</dbReference>
<proteinExistence type="inferred from homology"/>
<evidence type="ECO:0000313" key="4">
    <source>
        <dbReference type="EMBL" id="RAK23166.1"/>
    </source>
</evidence>
<evidence type="ECO:0000313" key="5">
    <source>
        <dbReference type="Proteomes" id="UP000248555"/>
    </source>
</evidence>
<dbReference type="InterPro" id="IPR007837">
    <property type="entry name" value="DinB"/>
</dbReference>
<reference evidence="4 5" key="1">
    <citation type="submission" date="2018-06" db="EMBL/GenBank/DDBJ databases">
        <title>Genomic Encyclopedia of Type Strains, Phase III (KMG-III): the genomes of soil and plant-associated and newly described type strains.</title>
        <authorList>
            <person name="Whitman W."/>
        </authorList>
    </citation>
    <scope>NUCLEOTIDE SEQUENCE [LARGE SCALE GENOMIC DNA]</scope>
    <source>
        <strain evidence="4 5">CGMCC 1.8979</strain>
    </source>
</reference>
<comment type="similarity">
    <text evidence="1">Belongs to the DinB family.</text>
</comment>
<dbReference type="EMBL" id="QLMH01000001">
    <property type="protein sequence ID" value="RAK23166.1"/>
    <property type="molecule type" value="Genomic_DNA"/>
</dbReference>
<dbReference type="Proteomes" id="UP000248555">
    <property type="component" value="Unassembled WGS sequence"/>
</dbReference>
<dbReference type="Gene3D" id="1.20.120.450">
    <property type="entry name" value="dinb family like domain"/>
    <property type="match status" value="1"/>
</dbReference>
<name>A0A327YS70_9BACL</name>
<dbReference type="PANTHER" id="PTHR37302">
    <property type="entry name" value="SLR1116 PROTEIN"/>
    <property type="match status" value="1"/>
</dbReference>
<organism evidence="4 5">
    <name type="scientific">Paranoxybacillus vitaminiphilus</name>
    <dbReference type="NCBI Taxonomy" id="581036"/>
    <lineage>
        <taxon>Bacteria</taxon>
        <taxon>Bacillati</taxon>
        <taxon>Bacillota</taxon>
        <taxon>Bacilli</taxon>
        <taxon>Bacillales</taxon>
        <taxon>Anoxybacillaceae</taxon>
        <taxon>Paranoxybacillus</taxon>
    </lineage>
</organism>
<dbReference type="AlphaFoldDB" id="A0A327YS70"/>
<accession>A0A327YS70</accession>
<comment type="caution">
    <text evidence="4">The sequence shown here is derived from an EMBL/GenBank/DDBJ whole genome shotgun (WGS) entry which is preliminary data.</text>
</comment>
<dbReference type="PANTHER" id="PTHR37302:SF1">
    <property type="entry name" value="PROTEIN DINB"/>
    <property type="match status" value="1"/>
</dbReference>
<dbReference type="SUPFAM" id="SSF109854">
    <property type="entry name" value="DinB/YfiT-like putative metalloenzymes"/>
    <property type="match status" value="1"/>
</dbReference>
<feature type="binding site" evidence="3">
    <location>
        <position position="48"/>
    </location>
    <ligand>
        <name>a divalent metal cation</name>
        <dbReference type="ChEBI" id="CHEBI:60240"/>
    </ligand>
</feature>
<keyword evidence="5" id="KW-1185">Reference proteome</keyword>
<sequence length="163" mass="18966">MKQIAMKLVQYHCWATEKLLNYLQRLPHSVLTLPINSVFPNIESVLVHMLAVDELWLERMKGNEHIEVEGKYGWPVKQFILAYVRFFEDLRNFVSDVEDVSAVVSYTNDKGERRSNTILEIIYHIVNDGTYYRGNISAVLHQAGYNSIATDYIHFLKENEAKS</sequence>
<evidence type="ECO:0000256" key="1">
    <source>
        <dbReference type="ARBA" id="ARBA00008635"/>
    </source>
</evidence>
<dbReference type="GO" id="GO:0046872">
    <property type="term" value="F:metal ion binding"/>
    <property type="evidence" value="ECO:0007669"/>
    <property type="project" value="UniProtKB-KW"/>
</dbReference>